<keyword evidence="2" id="KW-0472">Membrane</keyword>
<evidence type="ECO:0008006" key="4">
    <source>
        <dbReference type="Google" id="ProtNLM"/>
    </source>
</evidence>
<gene>
    <name evidence="3" type="ORF">NWE54_14940</name>
</gene>
<evidence type="ECO:0000256" key="2">
    <source>
        <dbReference type="SAM" id="Phobius"/>
    </source>
</evidence>
<feature type="coiled-coil region" evidence="1">
    <location>
        <begin position="61"/>
        <end position="88"/>
    </location>
</feature>
<keyword evidence="2" id="KW-0812">Transmembrane</keyword>
<dbReference type="AlphaFoldDB" id="A0A9E7ZS39"/>
<keyword evidence="2" id="KW-1133">Transmembrane helix</keyword>
<keyword evidence="1" id="KW-0175">Coiled coil</keyword>
<organism evidence="3">
    <name type="scientific">Bosea sp. NBC_00436</name>
    <dbReference type="NCBI Taxonomy" id="2969620"/>
    <lineage>
        <taxon>Bacteria</taxon>
        <taxon>Pseudomonadati</taxon>
        <taxon>Pseudomonadota</taxon>
        <taxon>Alphaproteobacteria</taxon>
        <taxon>Hyphomicrobiales</taxon>
        <taxon>Boseaceae</taxon>
        <taxon>Bosea</taxon>
    </lineage>
</organism>
<evidence type="ECO:0000313" key="3">
    <source>
        <dbReference type="EMBL" id="UZF85126.1"/>
    </source>
</evidence>
<feature type="transmembrane region" description="Helical" evidence="2">
    <location>
        <begin position="25"/>
        <end position="42"/>
    </location>
</feature>
<evidence type="ECO:0000256" key="1">
    <source>
        <dbReference type="SAM" id="Coils"/>
    </source>
</evidence>
<name>A0A9E7ZS39_9HYPH</name>
<accession>A0A9E7ZS39</accession>
<sequence length="158" mass="17902">MRVLFVLAALGWLISQPWMAVFGYTALIVIAIAMLWFISVSIERRTISPRSNSRTIDPNYVAALETMVAEAEAQVETLRGEIERLRTSRPVSEPDPKAALFRRVGLCENAPPWLVVAARRAYRAALHPDRHPPWAKEEAERRFKRAEATFDAITACRN</sequence>
<dbReference type="EMBL" id="CP102774">
    <property type="protein sequence ID" value="UZF85126.1"/>
    <property type="molecule type" value="Genomic_DNA"/>
</dbReference>
<reference evidence="3" key="1">
    <citation type="submission" date="2022-08" db="EMBL/GenBank/DDBJ databases">
        <title>Complete Genome Sequences of 2 Bosea sp. soil isolates.</title>
        <authorList>
            <person name="Alvarez Arevalo M."/>
            <person name="Sterndorff E.B."/>
            <person name="Faurdal D."/>
            <person name="Joergensen T.S."/>
            <person name="Weber T."/>
        </authorList>
    </citation>
    <scope>NUCLEOTIDE SEQUENCE</scope>
    <source>
        <strain evidence="3">NBC_00436</strain>
    </source>
</reference>
<proteinExistence type="predicted"/>
<protein>
    <recommendedName>
        <fullName evidence="4">J domain-containing protein</fullName>
    </recommendedName>
</protein>